<evidence type="ECO:0000256" key="8">
    <source>
        <dbReference type="SAM" id="SignalP"/>
    </source>
</evidence>
<gene>
    <name evidence="10" type="ORF">ACCQ40_03165</name>
</gene>
<feature type="compositionally biased region" description="Basic and acidic residues" evidence="6">
    <location>
        <begin position="103"/>
        <end position="116"/>
    </location>
</feature>
<dbReference type="InterPro" id="IPR036962">
    <property type="entry name" value="Glyco_hydro_3_N_sf"/>
</dbReference>
<keyword evidence="4 10" id="KW-0378">Hydrolase</keyword>
<dbReference type="InterPro" id="IPR017853">
    <property type="entry name" value="GH"/>
</dbReference>
<evidence type="ECO:0000256" key="4">
    <source>
        <dbReference type="ARBA" id="ARBA00022801"/>
    </source>
</evidence>
<keyword evidence="8" id="KW-0732">Signal</keyword>
<keyword evidence="5" id="KW-0326">Glycosidase</keyword>
<dbReference type="GO" id="GO:0016787">
    <property type="term" value="F:hydrolase activity"/>
    <property type="evidence" value="ECO:0007669"/>
    <property type="project" value="UniProtKB-KW"/>
</dbReference>
<evidence type="ECO:0000256" key="7">
    <source>
        <dbReference type="SAM" id="Phobius"/>
    </source>
</evidence>
<proteinExistence type="inferred from homology"/>
<feature type="domain" description="Glycoside hydrolase family 3 N-terminal" evidence="9">
    <location>
        <begin position="125"/>
        <end position="475"/>
    </location>
</feature>
<feature type="signal peptide" evidence="8">
    <location>
        <begin position="1"/>
        <end position="27"/>
    </location>
</feature>
<keyword evidence="7" id="KW-0472">Membrane</keyword>
<evidence type="ECO:0000256" key="1">
    <source>
        <dbReference type="ARBA" id="ARBA00001231"/>
    </source>
</evidence>
<feature type="region of interest" description="Disordered" evidence="6">
    <location>
        <begin position="57"/>
        <end position="116"/>
    </location>
</feature>
<dbReference type="Proteomes" id="UP001638015">
    <property type="component" value="Unassembled WGS sequence"/>
</dbReference>
<accession>A0ABW9MVC2</accession>
<evidence type="ECO:0000259" key="9">
    <source>
        <dbReference type="Pfam" id="PF00933"/>
    </source>
</evidence>
<dbReference type="PANTHER" id="PTHR30480:SF13">
    <property type="entry name" value="BETA-HEXOSAMINIDASE"/>
    <property type="match status" value="1"/>
</dbReference>
<dbReference type="PRINTS" id="PR00133">
    <property type="entry name" value="GLHYDRLASE3"/>
</dbReference>
<sequence length="805" mass="89303">MNKKYRYGVAMLLALGVGTLPNNIALASETNQQAVIEYDAQNLDDVFSQDMEELIKDNEPNSEENTPIEEENLENQAYKAENASESTTKNEEVSTSEISTNNIDRKNDNNKPRDKKIEDKIAKMTLDEKIGQMLMLEFRSWEDENGELKEVTELNEDIKNAIVKYKVGGVILFAENVRDTEQTTKLTHNIQKAAIENGLDPLLISIDQEGGIVVRLGTGTSLPGNMALGATRDKKLAYEYGKIIADEIKALGINVNLAPVMDTNNNPNNPVIGLRSISSDPKLVGELGSEVLRGLQDQGVSAAIKHFPGHGDTATDSHLGLPVVDKSYEEVEKLELFPFIKAADEGVDMIMTAHISYPHLEKDTAISKKDDSIVGIPATLSDDIITGIIRKKMNYDGIVITDAMKMQAIADHFGEEDAVIMAIKAGVDIPLMPALLQKNADLEKLDNIVGRIKNELDLGNITEKQIDNSVYRILDLKYRRGILDLDQYNKPLEEKIDNALKVVGNKEHFEKQREITDRAITVTKNVNNALPLYPKAGEKVLIYTPYENEIPGFKYGFEKLQDEGIIDKDALLDVFSFESFKENPNDAKEVIKQYTKDYDYIIGVSEIGRAGQLSKDDWLAQIPDMLTSYAKENNKKSTILSIGKPYDLDRYQNSDAHVLAYGSKGMDPTEKGKDPAKTFGPNIPYSLDIIFGKVASTGKLPVDVPGLTEDFEYNDEIAYKLGYGLETRLKGAEILSDNNADEKSLADEVDENKQEIVKDTPIKSIETKREGRTKLNPSTGISGMASVIVTLITASTTFVFSKKNK</sequence>
<keyword evidence="7" id="KW-1133">Transmembrane helix</keyword>
<dbReference type="RefSeq" id="WP_410032582.1">
    <property type="nucleotide sequence ID" value="NZ_JBGMEH010000003.1"/>
</dbReference>
<protein>
    <recommendedName>
        <fullName evidence="3">beta-N-acetylhexosaminidase</fullName>
        <ecNumber evidence="3">3.2.1.52</ecNumber>
    </recommendedName>
</protein>
<comment type="catalytic activity">
    <reaction evidence="1">
        <text>Hydrolysis of terminal non-reducing N-acetyl-D-hexosamine residues in N-acetyl-beta-D-hexosaminides.</text>
        <dbReference type="EC" id="3.2.1.52"/>
    </reaction>
</comment>
<dbReference type="Gene3D" id="3.20.20.300">
    <property type="entry name" value="Glycoside hydrolase, family 3, N-terminal domain"/>
    <property type="match status" value="1"/>
</dbReference>
<evidence type="ECO:0000256" key="6">
    <source>
        <dbReference type="SAM" id="MobiDB-lite"/>
    </source>
</evidence>
<dbReference type="PANTHER" id="PTHR30480">
    <property type="entry name" value="BETA-HEXOSAMINIDASE-RELATED"/>
    <property type="match status" value="1"/>
</dbReference>
<dbReference type="SUPFAM" id="SSF51445">
    <property type="entry name" value="(Trans)glycosidases"/>
    <property type="match status" value="1"/>
</dbReference>
<keyword evidence="11" id="KW-1185">Reference proteome</keyword>
<evidence type="ECO:0000313" key="11">
    <source>
        <dbReference type="Proteomes" id="UP001638015"/>
    </source>
</evidence>
<evidence type="ECO:0000256" key="2">
    <source>
        <dbReference type="ARBA" id="ARBA00005336"/>
    </source>
</evidence>
<feature type="compositionally biased region" description="Acidic residues" evidence="6">
    <location>
        <begin position="60"/>
        <end position="73"/>
    </location>
</feature>
<dbReference type="InterPro" id="IPR050226">
    <property type="entry name" value="NagZ_Beta-hexosaminidase"/>
</dbReference>
<comment type="similarity">
    <text evidence="2">Belongs to the glycosyl hydrolase 3 family.</text>
</comment>
<evidence type="ECO:0000256" key="5">
    <source>
        <dbReference type="ARBA" id="ARBA00023295"/>
    </source>
</evidence>
<organism evidence="10 11">
    <name type="scientific">Anaerococcus cruorum</name>
    <dbReference type="NCBI Taxonomy" id="3115617"/>
    <lineage>
        <taxon>Bacteria</taxon>
        <taxon>Bacillati</taxon>
        <taxon>Bacillota</taxon>
        <taxon>Tissierellia</taxon>
        <taxon>Tissierellales</taxon>
        <taxon>Peptoniphilaceae</taxon>
        <taxon>Anaerococcus</taxon>
    </lineage>
</organism>
<feature type="chain" id="PRO_5045381502" description="beta-N-acetylhexosaminidase" evidence="8">
    <location>
        <begin position="28"/>
        <end position="805"/>
    </location>
</feature>
<dbReference type="Gene3D" id="3.40.50.1700">
    <property type="entry name" value="Glycoside hydrolase family 3 C-terminal domain"/>
    <property type="match status" value="1"/>
</dbReference>
<dbReference type="InterPro" id="IPR036881">
    <property type="entry name" value="Glyco_hydro_3_C_sf"/>
</dbReference>
<dbReference type="EMBL" id="JBGMEH010000003">
    <property type="protein sequence ID" value="MFO3715788.1"/>
    <property type="molecule type" value="Genomic_DNA"/>
</dbReference>
<evidence type="ECO:0000313" key="10">
    <source>
        <dbReference type="EMBL" id="MFO3715788.1"/>
    </source>
</evidence>
<feature type="transmembrane region" description="Helical" evidence="7">
    <location>
        <begin position="781"/>
        <end position="800"/>
    </location>
</feature>
<dbReference type="EC" id="3.2.1.52" evidence="3"/>
<feature type="compositionally biased region" description="Polar residues" evidence="6">
    <location>
        <begin position="83"/>
        <end position="100"/>
    </location>
</feature>
<keyword evidence="7" id="KW-0812">Transmembrane</keyword>
<evidence type="ECO:0000256" key="3">
    <source>
        <dbReference type="ARBA" id="ARBA00012663"/>
    </source>
</evidence>
<comment type="caution">
    <text evidence="10">The sequence shown here is derived from an EMBL/GenBank/DDBJ whole genome shotgun (WGS) entry which is preliminary data.</text>
</comment>
<name>A0ABW9MVC2_9FIRM</name>
<dbReference type="InterPro" id="IPR001764">
    <property type="entry name" value="Glyco_hydro_3_N"/>
</dbReference>
<reference evidence="10 11" key="1">
    <citation type="journal article" date="2025" name="Anaerobe">
        <title>Description of Anaerococcus kampingiae sp. nov., Anaerococcus groningensis sp. nov., Anaerococcus martiniensis sp. nov., and Anaerococcus cruorum sp. nov., isolated from human clinical specimens.</title>
        <authorList>
            <person name="Boiten K.E."/>
            <person name="Meijer J."/>
            <person name="van Wezel E.M."/>
            <person name="Veloo A.C.M."/>
        </authorList>
    </citation>
    <scope>NUCLEOTIDE SEQUENCE [LARGE SCALE GENOMIC DNA]</scope>
    <source>
        <strain evidence="10 11">ENR1039</strain>
    </source>
</reference>
<dbReference type="Pfam" id="PF00933">
    <property type="entry name" value="Glyco_hydro_3"/>
    <property type="match status" value="1"/>
</dbReference>